<evidence type="ECO:0000313" key="2">
    <source>
        <dbReference type="Proteomes" id="UP000051295"/>
    </source>
</evidence>
<dbReference type="STRING" id="1641875.XM53_09080"/>
<evidence type="ECO:0000313" key="1">
    <source>
        <dbReference type="EMBL" id="KRS12730.1"/>
    </source>
</evidence>
<dbReference type="PATRIC" id="fig|1641875.4.peg.4225"/>
<dbReference type="Proteomes" id="UP000051295">
    <property type="component" value="Unassembled WGS sequence"/>
</dbReference>
<dbReference type="AlphaFoldDB" id="A0A0T5NUY4"/>
<dbReference type="EMBL" id="LAXJ01000008">
    <property type="protein sequence ID" value="KRS12730.1"/>
    <property type="molecule type" value="Genomic_DNA"/>
</dbReference>
<accession>A0A0T5NUY4</accession>
<organism evidence="1 2">
    <name type="scientific">Roseovarius atlanticus</name>
    <dbReference type="NCBI Taxonomy" id="1641875"/>
    <lineage>
        <taxon>Bacteria</taxon>
        <taxon>Pseudomonadati</taxon>
        <taxon>Pseudomonadota</taxon>
        <taxon>Alphaproteobacteria</taxon>
        <taxon>Rhodobacterales</taxon>
        <taxon>Roseobacteraceae</taxon>
        <taxon>Roseovarius</taxon>
    </lineage>
</organism>
<dbReference type="RefSeq" id="WP_057792526.1">
    <property type="nucleotide sequence ID" value="NZ_LAXJ01000008.1"/>
</dbReference>
<dbReference type="InterPro" id="IPR007236">
    <property type="entry name" value="SlyX"/>
</dbReference>
<sequence length="64" mass="7390">MQELEEKIAHLTRAVDDLSDTVARQETVIALLNRRLQLLLEREAERETALGDREVVGDSRPPHW</sequence>
<protein>
    <submittedName>
        <fullName evidence="1">SlyX family protein</fullName>
    </submittedName>
</protein>
<name>A0A0T5NUY4_9RHOB</name>
<proteinExistence type="predicted"/>
<reference evidence="1 2" key="1">
    <citation type="submission" date="2015-04" db="EMBL/GenBank/DDBJ databases">
        <title>The draft genome sequence of Roseovarius sp.R12b.</title>
        <authorList>
            <person name="Li G."/>
            <person name="Lai Q."/>
            <person name="Shao Z."/>
            <person name="Yan P."/>
        </authorList>
    </citation>
    <scope>NUCLEOTIDE SEQUENCE [LARGE SCALE GENOMIC DNA]</scope>
    <source>
        <strain evidence="1 2">R12B</strain>
    </source>
</reference>
<dbReference type="Pfam" id="PF04102">
    <property type="entry name" value="SlyX"/>
    <property type="match status" value="1"/>
</dbReference>
<gene>
    <name evidence="1" type="ORF">XM53_09080</name>
</gene>
<comment type="caution">
    <text evidence="1">The sequence shown here is derived from an EMBL/GenBank/DDBJ whole genome shotgun (WGS) entry which is preliminary data.</text>
</comment>
<keyword evidence="2" id="KW-1185">Reference proteome</keyword>